<feature type="coiled-coil region" evidence="1">
    <location>
        <begin position="456"/>
        <end position="484"/>
    </location>
</feature>
<dbReference type="EMBL" id="FQWA01000022">
    <property type="protein sequence ID" value="SHF97083.1"/>
    <property type="molecule type" value="Genomic_DNA"/>
</dbReference>
<keyword evidence="3" id="KW-1185">Reference proteome</keyword>
<comment type="caution">
    <text evidence="2">The sequence shown here is derived from an EMBL/GenBank/DDBJ whole genome shotgun (WGS) entry which is preliminary data.</text>
</comment>
<accession>A0AAX2F5C3</accession>
<protein>
    <recommendedName>
        <fullName evidence="4">Helicase ATP-binding domain-containing protein</fullName>
    </recommendedName>
</protein>
<dbReference type="RefSeq" id="WP_025838258.1">
    <property type="nucleotide sequence ID" value="NZ_BAKP01000017.1"/>
</dbReference>
<dbReference type="AlphaFoldDB" id="A0AAX2F5C3"/>
<evidence type="ECO:0000256" key="1">
    <source>
        <dbReference type="SAM" id="Coils"/>
    </source>
</evidence>
<gene>
    <name evidence="2" type="ORF">SAMN05444364_12227</name>
</gene>
<reference evidence="2 3" key="1">
    <citation type="submission" date="2016-11" db="EMBL/GenBank/DDBJ databases">
        <authorList>
            <person name="Varghese N."/>
            <person name="Submissions S."/>
        </authorList>
    </citation>
    <scope>NUCLEOTIDE SEQUENCE [LARGE SCALE GENOMIC DNA]</scope>
    <source>
        <strain evidence="2 3">DSM 22613</strain>
    </source>
</reference>
<evidence type="ECO:0000313" key="3">
    <source>
        <dbReference type="Proteomes" id="UP000184105"/>
    </source>
</evidence>
<name>A0AAX2F5C3_9BACT</name>
<dbReference type="Proteomes" id="UP000184105">
    <property type="component" value="Unassembled WGS sequence"/>
</dbReference>
<keyword evidence="1" id="KW-0175">Coiled coil</keyword>
<organism evidence="2 3">
    <name type="scientific">Prevotella scopos JCM 17725</name>
    <dbReference type="NCBI Taxonomy" id="1236518"/>
    <lineage>
        <taxon>Bacteria</taxon>
        <taxon>Pseudomonadati</taxon>
        <taxon>Bacteroidota</taxon>
        <taxon>Bacteroidia</taxon>
        <taxon>Bacteroidales</taxon>
        <taxon>Prevotellaceae</taxon>
        <taxon>Prevotella</taxon>
    </lineage>
</organism>
<sequence length="602" mass="71023">MEKKFEISVSYGKVQHLSEVLPLILTNTILCKTLTGIGATYGEIRSARNSIIIEPNRPVIYGKCRAPKHKNDNLFGVYEGIYTQDIVNYIIKSQDMNKKIKILTTPESFYKVRTAFEQMGIDIRTDGYFLLFDECQKIVKDCGYRKNISLPMDFFFECQDKAMVSATPPSEFADSRFENFDILIIQPDFNYKKTITVCTTNNVLERTRQLLLQLDERPVFFFVNSTDIILAMMEQLGLRDQSAVFCSADSVDKLKSQKFSNAHENWEKKYMAKYNWMTSRFYNAMDIELNENPNVVMITDCYTADYTMIDPYMDAVQITGRFRNGTNAIYHISNFDKRIPIKDKKSIIIRYQCDKEIYENFRTFKNCETDINRRAAFNDAMNVLPYNRFLNDYSKEDAFKIDNYIHEELVRVMYHDYTRLYQGYNECGYFEVTTSNITYIYGDYDRLKITNKTLPIKDIRKRIVNQLETLKEDETEMAMQFRDELRHIDSFIVKAWEVLGKQTIEELNYNPKLIREKIILTLHEKKAKSSDVIRMVYNSFTPRYWYTSSFIKQELKRIHNSLGVPKSKAITAKDIYQYFEATEKRKAKERGYYLISPKFTTE</sequence>
<evidence type="ECO:0000313" key="2">
    <source>
        <dbReference type="EMBL" id="SHF97083.1"/>
    </source>
</evidence>
<proteinExistence type="predicted"/>
<evidence type="ECO:0008006" key="4">
    <source>
        <dbReference type="Google" id="ProtNLM"/>
    </source>
</evidence>